<dbReference type="RefSeq" id="WP_193908053.1">
    <property type="nucleotide sequence ID" value="NZ_JADEXG010000030.1"/>
</dbReference>
<dbReference type="AlphaFoldDB" id="A0A8J7DRE5"/>
<keyword evidence="3" id="KW-1185">Reference proteome</keyword>
<gene>
    <name evidence="2" type="ORF">IQ241_13700</name>
</gene>
<dbReference type="EMBL" id="JADEXG010000030">
    <property type="protein sequence ID" value="MBE9078334.1"/>
    <property type="molecule type" value="Genomic_DNA"/>
</dbReference>
<reference evidence="2" key="1">
    <citation type="submission" date="2020-10" db="EMBL/GenBank/DDBJ databases">
        <authorList>
            <person name="Castelo-Branco R."/>
            <person name="Eusebio N."/>
            <person name="Adriana R."/>
            <person name="Vieira A."/>
            <person name="Brugerolle De Fraissinette N."/>
            <person name="Rezende De Castro R."/>
            <person name="Schneider M.P."/>
            <person name="Vasconcelos V."/>
            <person name="Leao P.N."/>
        </authorList>
    </citation>
    <scope>NUCLEOTIDE SEQUENCE</scope>
    <source>
        <strain evidence="2">LEGE 07310</strain>
    </source>
</reference>
<organism evidence="2 3">
    <name type="scientific">Vasconcelosia minhoensis LEGE 07310</name>
    <dbReference type="NCBI Taxonomy" id="915328"/>
    <lineage>
        <taxon>Bacteria</taxon>
        <taxon>Bacillati</taxon>
        <taxon>Cyanobacteriota</taxon>
        <taxon>Cyanophyceae</taxon>
        <taxon>Nodosilineales</taxon>
        <taxon>Cymatolegaceae</taxon>
        <taxon>Vasconcelosia</taxon>
        <taxon>Vasconcelosia minhoensis</taxon>
    </lineage>
</organism>
<protein>
    <submittedName>
        <fullName evidence="2">Uncharacterized protein</fullName>
    </submittedName>
</protein>
<accession>A0A8J7DRE5</accession>
<dbReference type="Proteomes" id="UP000636505">
    <property type="component" value="Unassembled WGS sequence"/>
</dbReference>
<evidence type="ECO:0000313" key="2">
    <source>
        <dbReference type="EMBL" id="MBE9078334.1"/>
    </source>
</evidence>
<proteinExistence type="predicted"/>
<sequence length="58" mass="6140">MSNHLELQPPSQTAEPASSNPALPSCCKCDRAAIIQDGEGLAYCPDHAPSQLWEDTSG</sequence>
<evidence type="ECO:0000256" key="1">
    <source>
        <dbReference type="SAM" id="MobiDB-lite"/>
    </source>
</evidence>
<feature type="region of interest" description="Disordered" evidence="1">
    <location>
        <begin position="1"/>
        <end position="22"/>
    </location>
</feature>
<evidence type="ECO:0000313" key="3">
    <source>
        <dbReference type="Proteomes" id="UP000636505"/>
    </source>
</evidence>
<comment type="caution">
    <text evidence="2">The sequence shown here is derived from an EMBL/GenBank/DDBJ whole genome shotgun (WGS) entry which is preliminary data.</text>
</comment>
<name>A0A8J7DRE5_9CYAN</name>